<dbReference type="AlphaFoldDB" id="A0A0L0US14"/>
<keyword evidence="2" id="KW-1185">Reference proteome</keyword>
<dbReference type="EMBL" id="AJIL01000343">
    <property type="protein sequence ID" value="KNE89509.1"/>
    <property type="molecule type" value="Genomic_DNA"/>
</dbReference>
<proteinExistence type="predicted"/>
<name>A0A0L0US14_9BASI</name>
<sequence length="153" mass="17962">MVLKKVDFVIQQITSSAARRLEFAVWAKKLEHLRHSMYYIKWESQNRAYEASEVINKLIHNETIRHKHEGGKHHFQEYEISTSNWEIVKSLNDILGEFYFTTKKMEGDHSSASLMISEYQCLKNFLEKQIAATSEPELKVMMVELNQVPEDLA</sequence>
<reference evidence="2" key="1">
    <citation type="submission" date="2014-03" db="EMBL/GenBank/DDBJ databases">
        <title>The Genome Sequence of Puccinia striiformis f. sp. tritici PST-78.</title>
        <authorList>
            <consortium name="The Broad Institute Genome Sequencing Platform"/>
            <person name="Cuomo C."/>
            <person name="Hulbert S."/>
            <person name="Chen X."/>
            <person name="Walker B."/>
            <person name="Young S.K."/>
            <person name="Zeng Q."/>
            <person name="Gargeya S."/>
            <person name="Fitzgerald M."/>
            <person name="Haas B."/>
            <person name="Abouelleil A."/>
            <person name="Alvarado L."/>
            <person name="Arachchi H.M."/>
            <person name="Berlin A.M."/>
            <person name="Chapman S.B."/>
            <person name="Goldberg J."/>
            <person name="Griggs A."/>
            <person name="Gujja S."/>
            <person name="Hansen M."/>
            <person name="Howarth C."/>
            <person name="Imamovic A."/>
            <person name="Larimer J."/>
            <person name="McCowan C."/>
            <person name="Montmayeur A."/>
            <person name="Murphy C."/>
            <person name="Neiman D."/>
            <person name="Pearson M."/>
            <person name="Priest M."/>
            <person name="Roberts A."/>
            <person name="Saif S."/>
            <person name="Shea T."/>
            <person name="Sisk P."/>
            <person name="Sykes S."/>
            <person name="Wortman J."/>
            <person name="Nusbaum C."/>
            <person name="Birren B."/>
        </authorList>
    </citation>
    <scope>NUCLEOTIDE SEQUENCE [LARGE SCALE GENOMIC DNA]</scope>
    <source>
        <strain evidence="2">race PST-78</strain>
    </source>
</reference>
<comment type="caution">
    <text evidence="1">The sequence shown here is derived from an EMBL/GenBank/DDBJ whole genome shotgun (WGS) entry which is preliminary data.</text>
</comment>
<gene>
    <name evidence="1" type="ORF">PSTG_17038</name>
</gene>
<evidence type="ECO:0000313" key="2">
    <source>
        <dbReference type="Proteomes" id="UP000054564"/>
    </source>
</evidence>
<dbReference type="Proteomes" id="UP000054564">
    <property type="component" value="Unassembled WGS sequence"/>
</dbReference>
<protein>
    <submittedName>
        <fullName evidence="1">Uncharacterized protein</fullName>
    </submittedName>
</protein>
<accession>A0A0L0US14</accession>
<organism evidence="1 2">
    <name type="scientific">Puccinia striiformis f. sp. tritici PST-78</name>
    <dbReference type="NCBI Taxonomy" id="1165861"/>
    <lineage>
        <taxon>Eukaryota</taxon>
        <taxon>Fungi</taxon>
        <taxon>Dikarya</taxon>
        <taxon>Basidiomycota</taxon>
        <taxon>Pucciniomycotina</taxon>
        <taxon>Pucciniomycetes</taxon>
        <taxon>Pucciniales</taxon>
        <taxon>Pucciniaceae</taxon>
        <taxon>Puccinia</taxon>
    </lineage>
</organism>
<evidence type="ECO:0000313" key="1">
    <source>
        <dbReference type="EMBL" id="KNE89509.1"/>
    </source>
</evidence>